<dbReference type="InterPro" id="IPR025532">
    <property type="entry name" value="G6P_1-epimerase"/>
</dbReference>
<dbReference type="InterPro" id="IPR008183">
    <property type="entry name" value="Aldose_1/G6P_1-epimerase"/>
</dbReference>
<evidence type="ECO:0000256" key="4">
    <source>
        <dbReference type="PIRNR" id="PIRNR016020"/>
    </source>
</evidence>
<reference evidence="6" key="1">
    <citation type="submission" date="2024-07" db="EMBL/GenBank/DDBJ databases">
        <title>Complete genome sequence of Verrucomicrobiaceae bacterium NT6N.</title>
        <authorList>
            <person name="Huang C."/>
            <person name="Takami H."/>
            <person name="Hamasaki K."/>
        </authorList>
    </citation>
    <scope>NUCLEOTIDE SEQUENCE</scope>
    <source>
        <strain evidence="6">NT6N</strain>
    </source>
</reference>
<dbReference type="PANTHER" id="PTHR11122">
    <property type="entry name" value="APOSPORY-ASSOCIATED PROTEIN C-RELATED"/>
    <property type="match status" value="1"/>
</dbReference>
<dbReference type="PIRSF" id="PIRSF016020">
    <property type="entry name" value="PHexose_mutarotase"/>
    <property type="match status" value="1"/>
</dbReference>
<comment type="similarity">
    <text evidence="2 4">Belongs to the glucose-6-phosphate 1-epimerase family.</text>
</comment>
<dbReference type="EC" id="5.1.3.15" evidence="4"/>
<protein>
    <recommendedName>
        <fullName evidence="4">Putative glucose-6-phosphate 1-epimerase</fullName>
        <ecNumber evidence="4">5.1.3.15</ecNumber>
    </recommendedName>
</protein>
<dbReference type="Gene3D" id="2.70.98.10">
    <property type="match status" value="1"/>
</dbReference>
<name>A0AAT9FL40_9BACT</name>
<dbReference type="GO" id="GO:0030246">
    <property type="term" value="F:carbohydrate binding"/>
    <property type="evidence" value="ECO:0007669"/>
    <property type="project" value="UniProtKB-UniRule"/>
</dbReference>
<sequence>MQTINQLAEEFECQNEVWFEELATGYPVVRIQNAHAKASIALHGAHLIDYCQTDGKPLIYTSSAAVFREGKAIRGGIPICWPWFSAHPEKSPSHGYARISFWRLENVVCESNRTSLTFSLPAKNDTGLSARMEFVIGKTLQLTLTTTNDGESDLSFSEALHSYFTVTDSRKTHVLGLDGCSYIDTVGTESIGTQNGPLRFPDEIDQIYTTSEDVIIEDLVTQQRVHLTKTNSKNTITWNPGIEKGSSMDDLANDEIHDFVCVEAGNVRDHSITIPPGESHSISLTISTNP</sequence>
<dbReference type="InterPro" id="IPR011013">
    <property type="entry name" value="Gal_mutarotase_sf_dom"/>
</dbReference>
<gene>
    <name evidence="6" type="ORF">NT6N_17360</name>
</gene>
<evidence type="ECO:0000256" key="5">
    <source>
        <dbReference type="PIRSR" id="PIRSR016020-1"/>
    </source>
</evidence>
<proteinExistence type="inferred from homology"/>
<dbReference type="GO" id="GO:0005975">
    <property type="term" value="P:carbohydrate metabolic process"/>
    <property type="evidence" value="ECO:0007669"/>
    <property type="project" value="InterPro"/>
</dbReference>
<dbReference type="PANTHER" id="PTHR11122:SF13">
    <property type="entry name" value="GLUCOSE-6-PHOSPHATE 1-EPIMERASE"/>
    <property type="match status" value="1"/>
</dbReference>
<dbReference type="AlphaFoldDB" id="A0AAT9FL40"/>
<feature type="active site" evidence="5">
    <location>
        <position position="263"/>
    </location>
</feature>
<dbReference type="KEGG" id="osu:NT6N_17360"/>
<dbReference type="Pfam" id="PF01263">
    <property type="entry name" value="Aldose_epim"/>
    <property type="match status" value="1"/>
</dbReference>
<accession>A0AAT9FL40</accession>
<dbReference type="CDD" id="cd09020">
    <property type="entry name" value="D-hex-6-P-epi_like"/>
    <property type="match status" value="1"/>
</dbReference>
<evidence type="ECO:0000256" key="3">
    <source>
        <dbReference type="ARBA" id="ARBA00023235"/>
    </source>
</evidence>
<dbReference type="EMBL" id="AP026866">
    <property type="protein sequence ID" value="BDS06696.1"/>
    <property type="molecule type" value="Genomic_DNA"/>
</dbReference>
<feature type="active site" evidence="5">
    <location>
        <position position="161"/>
    </location>
</feature>
<keyword evidence="3 4" id="KW-0413">Isomerase</keyword>
<evidence type="ECO:0000256" key="1">
    <source>
        <dbReference type="ARBA" id="ARBA00001096"/>
    </source>
</evidence>
<dbReference type="InterPro" id="IPR014718">
    <property type="entry name" value="GH-type_carb-bd"/>
</dbReference>
<evidence type="ECO:0000256" key="2">
    <source>
        <dbReference type="ARBA" id="ARBA00005866"/>
    </source>
</evidence>
<comment type="catalytic activity">
    <reaction evidence="1">
        <text>alpha-D-glucose 6-phosphate = beta-D-glucose 6-phosphate</text>
        <dbReference type="Rhea" id="RHEA:16249"/>
        <dbReference type="ChEBI" id="CHEBI:58225"/>
        <dbReference type="ChEBI" id="CHEBI:58247"/>
        <dbReference type="EC" id="5.1.3.15"/>
    </reaction>
</comment>
<dbReference type="SUPFAM" id="SSF74650">
    <property type="entry name" value="Galactose mutarotase-like"/>
    <property type="match status" value="1"/>
</dbReference>
<organism evidence="6">
    <name type="scientific">Oceaniferula spumae</name>
    <dbReference type="NCBI Taxonomy" id="2979115"/>
    <lineage>
        <taxon>Bacteria</taxon>
        <taxon>Pseudomonadati</taxon>
        <taxon>Verrucomicrobiota</taxon>
        <taxon>Verrucomicrobiia</taxon>
        <taxon>Verrucomicrobiales</taxon>
        <taxon>Verrucomicrobiaceae</taxon>
        <taxon>Oceaniferula</taxon>
    </lineage>
</organism>
<dbReference type="GO" id="GO:0047938">
    <property type="term" value="F:glucose-6-phosphate 1-epimerase activity"/>
    <property type="evidence" value="ECO:0007669"/>
    <property type="project" value="UniProtKB-UniRule"/>
</dbReference>
<evidence type="ECO:0000313" key="6">
    <source>
        <dbReference type="EMBL" id="BDS06696.1"/>
    </source>
</evidence>